<organism evidence="2 3">
    <name type="scientific">Mycobacterium kansasii</name>
    <dbReference type="NCBI Taxonomy" id="1768"/>
    <lineage>
        <taxon>Bacteria</taxon>
        <taxon>Bacillati</taxon>
        <taxon>Actinomycetota</taxon>
        <taxon>Actinomycetes</taxon>
        <taxon>Mycobacteriales</taxon>
        <taxon>Mycobacteriaceae</taxon>
        <taxon>Mycobacterium</taxon>
    </lineage>
</organism>
<proteinExistence type="predicted"/>
<evidence type="ECO:0000313" key="3">
    <source>
        <dbReference type="Proteomes" id="UP000189229"/>
    </source>
</evidence>
<dbReference type="Proteomes" id="UP000189229">
    <property type="component" value="Unassembled WGS sequence"/>
</dbReference>
<gene>
    <name evidence="2" type="ORF">BZL30_2969</name>
</gene>
<reference evidence="2 3" key="1">
    <citation type="submission" date="2017-02" db="EMBL/GenBank/DDBJ databases">
        <title>Complete genome sequences of Mycobacterium kansasii strains isolated from rhesus macaques.</title>
        <authorList>
            <person name="Panda A."/>
            <person name="Nagaraj S."/>
            <person name="Zhao X."/>
            <person name="Tettelin H."/>
            <person name="Detolla L.J."/>
        </authorList>
    </citation>
    <scope>NUCLEOTIDE SEQUENCE [LARGE SCALE GENOMIC DNA]</scope>
    <source>
        <strain evidence="2 3">11-3813</strain>
    </source>
</reference>
<feature type="compositionally biased region" description="Low complexity" evidence="1">
    <location>
        <begin position="36"/>
        <end position="45"/>
    </location>
</feature>
<dbReference type="AlphaFoldDB" id="A0A1V3XII1"/>
<feature type="region of interest" description="Disordered" evidence="1">
    <location>
        <begin position="1"/>
        <end position="55"/>
    </location>
</feature>
<evidence type="ECO:0000313" key="2">
    <source>
        <dbReference type="EMBL" id="OOK78910.1"/>
    </source>
</evidence>
<name>A0A1V3XII1_MYCKA</name>
<evidence type="ECO:0000256" key="1">
    <source>
        <dbReference type="SAM" id="MobiDB-lite"/>
    </source>
</evidence>
<dbReference type="EMBL" id="MVBM01000002">
    <property type="protein sequence ID" value="OOK78910.1"/>
    <property type="molecule type" value="Genomic_DNA"/>
</dbReference>
<accession>A0A1V3XII1</accession>
<comment type="caution">
    <text evidence="2">The sequence shown here is derived from an EMBL/GenBank/DDBJ whole genome shotgun (WGS) entry which is preliminary data.</text>
</comment>
<sequence length="66" mass="6466">MPRSGQAAAGQRQTSAHDSSHAGLTGRSVDADQRPTAAAFTAATTGPESSSKPAVTAVTAITAVAD</sequence>
<protein>
    <submittedName>
        <fullName evidence="2">Uncharacterized protein</fullName>
    </submittedName>
</protein>